<dbReference type="InterPro" id="IPR011050">
    <property type="entry name" value="Pectin_lyase_fold/virulence"/>
</dbReference>
<dbReference type="OrthoDB" id="2455615at2"/>
<dbReference type="InterPro" id="IPR012334">
    <property type="entry name" value="Pectin_lyas_fold"/>
</dbReference>
<dbReference type="Gene3D" id="2.160.20.10">
    <property type="entry name" value="Single-stranded right-handed beta-helix, Pectin lyase-like"/>
    <property type="match status" value="1"/>
</dbReference>
<dbReference type="EMBL" id="MATO01000002">
    <property type="protein sequence ID" value="OCS94469.1"/>
    <property type="molecule type" value="Genomic_DNA"/>
</dbReference>
<dbReference type="InterPro" id="IPR039448">
    <property type="entry name" value="Beta_helix"/>
</dbReference>
<dbReference type="SUPFAM" id="SSF51126">
    <property type="entry name" value="Pectin lyase-like"/>
    <property type="match status" value="3"/>
</dbReference>
<dbReference type="AlphaFoldDB" id="A0A1C0Z4M3"/>
<gene>
    <name evidence="2" type="ORF">A6K76_03910</name>
</gene>
<accession>A0A1C0Z4M3</accession>
<sequence length="693" mass="77725">MHHIVSEQGPLYSIHEALQQAQDGDTIILQHTQYDEFFTISKSVTIKGNGTTCTGGFKVENTANVTIENVTFSNIPRIDCYGHTTLKYVHIAEPRDAIALFAGSCQLTLFHCQLTTTNARDQGIQIKNGNARIESTLIKGPFHVGCFVNHSEILLLATYFEQNFKGVQFERESVGEVNECSFHHHEGTQCVVMSNSNVRFKNTRWQNGNVHAISAIEQSNIHLLHCEFTGHNDYQIYVRESTAAFESCHLEKAQSGMLFEQNSKGKLLYVTCEQHENLQVKSIGINDLHLAQCVFKETNGNSLSVKEKGKVIVERTLFTASKNPKYPQLYVEDSIIDLNECMFKQSASSAVYCEQHSLLTLRNCEFIQHQHIQLHSRQSKVYVFNCAFTQCDEAAVFYEFQSEGVIDTCHFGRSYNSQLAFNGESQASVRNSTFTQAGTNAIFILKSNVQLEHISIREHIAKHPAIVIEASIVGLQHISAMNIQSETIHIHAHSTIIGSNISIEQGTNAHIAIHNSTAQLTHLQLADGKSYGLYMKKSDVSVSHSELRNHDDSGIYMLDGEATLQYTHIFGHTRAFEQQHGTLYAEGLQFVKNDAQWQSNDASTFIKHSLFRGGKTGLQFTNGDTHLKNVHLTEHDQTQLSLDRCKTILTDTAIHSGYGDGLHARHCPLLQIQHTTIERHDGEDIITVHTTIT</sequence>
<dbReference type="Pfam" id="PF13229">
    <property type="entry name" value="Beta_helix"/>
    <property type="match status" value="2"/>
</dbReference>
<reference evidence="2 3" key="1">
    <citation type="submission" date="2016-07" db="EMBL/GenBank/DDBJ databases">
        <title>Caryophanon latum genome sequencing.</title>
        <authorList>
            <person name="Verma A."/>
            <person name="Pal Y."/>
            <person name="Krishnamurthi S."/>
        </authorList>
    </citation>
    <scope>NUCLEOTIDE SEQUENCE [LARGE SCALE GENOMIC DNA]</scope>
    <source>
        <strain evidence="2 3">DSM 14151</strain>
    </source>
</reference>
<protein>
    <recommendedName>
        <fullName evidence="1">Right handed beta helix domain-containing protein</fullName>
    </recommendedName>
</protein>
<dbReference type="RefSeq" id="WP_066461222.1">
    <property type="nucleotide sequence ID" value="NZ_MATO01000002.1"/>
</dbReference>
<feature type="domain" description="Right handed beta helix" evidence="1">
    <location>
        <begin position="164"/>
        <end position="267"/>
    </location>
</feature>
<proteinExistence type="predicted"/>
<evidence type="ECO:0000313" key="2">
    <source>
        <dbReference type="EMBL" id="OCS94469.1"/>
    </source>
</evidence>
<comment type="caution">
    <text evidence="2">The sequence shown here is derived from an EMBL/GenBank/DDBJ whole genome shotgun (WGS) entry which is preliminary data.</text>
</comment>
<feature type="domain" description="Right handed beta helix" evidence="1">
    <location>
        <begin position="289"/>
        <end position="434"/>
    </location>
</feature>
<evidence type="ECO:0000313" key="3">
    <source>
        <dbReference type="Proteomes" id="UP000093482"/>
    </source>
</evidence>
<organism evidence="2 3">
    <name type="scientific">Caryophanon latum</name>
    <dbReference type="NCBI Taxonomy" id="33977"/>
    <lineage>
        <taxon>Bacteria</taxon>
        <taxon>Bacillati</taxon>
        <taxon>Bacillota</taxon>
        <taxon>Bacilli</taxon>
        <taxon>Bacillales</taxon>
        <taxon>Caryophanaceae</taxon>
        <taxon>Caryophanon</taxon>
    </lineage>
</organism>
<dbReference type="Proteomes" id="UP000093482">
    <property type="component" value="Unassembled WGS sequence"/>
</dbReference>
<name>A0A1C0Z4M3_9BACL</name>
<keyword evidence="3" id="KW-1185">Reference proteome</keyword>
<evidence type="ECO:0000259" key="1">
    <source>
        <dbReference type="Pfam" id="PF13229"/>
    </source>
</evidence>